<keyword evidence="2" id="KW-1185">Reference proteome</keyword>
<name>A0ACB0Y2S1_MELEN</name>
<reference evidence="1" key="1">
    <citation type="submission" date="2023-11" db="EMBL/GenBank/DDBJ databases">
        <authorList>
            <person name="Poullet M."/>
        </authorList>
    </citation>
    <scope>NUCLEOTIDE SEQUENCE</scope>
    <source>
        <strain evidence="1">E1834</strain>
    </source>
</reference>
<gene>
    <name evidence="1" type="ORF">MENTE1834_LOCUS6619</name>
</gene>
<accession>A0ACB0Y2S1</accession>
<evidence type="ECO:0000313" key="2">
    <source>
        <dbReference type="Proteomes" id="UP001497535"/>
    </source>
</evidence>
<evidence type="ECO:0000313" key="1">
    <source>
        <dbReference type="EMBL" id="CAK5028482.1"/>
    </source>
</evidence>
<dbReference type="EMBL" id="CAVMJV010000005">
    <property type="protein sequence ID" value="CAK5028482.1"/>
    <property type="molecule type" value="Genomic_DNA"/>
</dbReference>
<dbReference type="Proteomes" id="UP001497535">
    <property type="component" value="Unassembled WGS sequence"/>
</dbReference>
<comment type="caution">
    <text evidence="1">The sequence shown here is derived from an EMBL/GenBank/DDBJ whole genome shotgun (WGS) entry which is preliminary data.</text>
</comment>
<proteinExistence type="predicted"/>
<protein>
    <submittedName>
        <fullName evidence="1">Uncharacterized protein</fullName>
    </submittedName>
</protein>
<organism evidence="1 2">
    <name type="scientific">Meloidogyne enterolobii</name>
    <name type="common">Root-knot nematode worm</name>
    <name type="synonym">Meloidogyne mayaguensis</name>
    <dbReference type="NCBI Taxonomy" id="390850"/>
    <lineage>
        <taxon>Eukaryota</taxon>
        <taxon>Metazoa</taxon>
        <taxon>Ecdysozoa</taxon>
        <taxon>Nematoda</taxon>
        <taxon>Chromadorea</taxon>
        <taxon>Rhabditida</taxon>
        <taxon>Tylenchina</taxon>
        <taxon>Tylenchomorpha</taxon>
        <taxon>Tylenchoidea</taxon>
        <taxon>Meloidogynidae</taxon>
        <taxon>Meloidogyninae</taxon>
        <taxon>Meloidogyne</taxon>
    </lineage>
</organism>
<sequence length="929" mass="105494">MPLQQGRRYQSLSEETDVDLPGKRRQKSLDFQQKISQTSKNSQNGQIKHYHHQAPPLRALSVETAGITTEFRESSFIPSDSKISPVLPVDNQTYKYLDMCDCSLLPNCALGDCSPLNEFDDDFDENKFREEKYQQISQKQVKEPHKRSKTRPEEISKNHHLRPPQHFYGSNLSSPGPSSSTQSPILGHSPSSLSTTSEASTESAPASFLFRLPLTISKVNRGIADCEVRAGSSCGSRKCQKSIKAIPINFTEMGVFIAPSSDTDPDEAFVVVERRRLFDDSGAGSEQQSSITAAISPAPTRQSPAAKNTNSVENLLQHSGGGQNNFSEEKELATTTPIVVDTQRAAASSTIKTSPLLRFADKTEEQNIPRQKRGVEEQAALEGIGASGGMVDPKIRHFWSEAVDLSEIRNVEDQTEFRSLRAQLGIDKISAETLSQYHVRGHMDAFDQPAICYPRYRGPSTRNRIPNGLKVIRRVSGGKLTKENYPDESSEFVSIEFLKEYFLRKVRFTGMFGLQMVTQFDNRIVLCTNERDALAVYDASNGIPALSLPLGERFDSTVIPYLEDFDLIYIWFPHIHERFAKSYASYLNAARCYIITASLRPVELVRDNRAKEVLHNIQDAVRVRYKGFRSVQDLRDSVRSEIVQSKTKLSGLTMWKRYALLNNYLRGFRPSEITILSGGSYGKTTFMCEYAMDLFTQGIRTLFCNFEMPEEKILKWMIIQFAGPSHVRSLARSRTFTTRTKVPLQQRQDHSAVEMWLDRFERTHSDLIIMKTEEFRDKTLKEIADAIREQTLACGTQHLQALVDMATVNIDPMTAAERTHQQDRFVGMLRRMANAQELHITLVVHPVREPNEQGYYELQHIGGPSAKITQEAENVLVIQRRRETDDRRKFRKFLYILKNRFGGRCLEVDQIEMLFQPSTLIHSLVEVSR</sequence>